<keyword evidence="2" id="KW-0472">Membrane</keyword>
<reference evidence="6" key="2">
    <citation type="submission" date="2025-08" db="UniProtKB">
        <authorList>
            <consortium name="Ensembl"/>
        </authorList>
    </citation>
    <scope>IDENTIFICATION</scope>
</reference>
<feature type="domain" description="Ig-like" evidence="5">
    <location>
        <begin position="28"/>
        <end position="108"/>
    </location>
</feature>
<dbReference type="InterPro" id="IPR013783">
    <property type="entry name" value="Ig-like_fold"/>
</dbReference>
<dbReference type="InterPro" id="IPR003599">
    <property type="entry name" value="Ig_sub"/>
</dbReference>
<dbReference type="SMART" id="SM00409">
    <property type="entry name" value="IG"/>
    <property type="match status" value="1"/>
</dbReference>
<dbReference type="Ensembl" id="ENSPNAT00000026402.2">
    <property type="protein sequence ID" value="ENSPNAP00000034516.2"/>
    <property type="gene ID" value="ENSPNAG00000031881.1"/>
</dbReference>
<sequence>CFDRCWFSCVFLLLIDKVSLQEIEAGVGDTVILPCSNSDEPLQYKLTVFWRFRYNSTVYDIIDSRASFDKQDASFRGRVESFPAEWTKGNFSIALSNVTRADTGMYSCFIPAVPANTELILTVKGVQDQLKTVSLKWPTDPKLYCTLL</sequence>
<dbReference type="AlphaFoldDB" id="A0A3B4EH32"/>
<dbReference type="PANTHER" id="PTHR24100">
    <property type="entry name" value="BUTYROPHILIN"/>
    <property type="match status" value="1"/>
</dbReference>
<dbReference type="Gene3D" id="2.60.40.10">
    <property type="entry name" value="Immunoglobulins"/>
    <property type="match status" value="1"/>
</dbReference>
<accession>A0A3B4EH32</accession>
<reference evidence="6 7" key="1">
    <citation type="submission" date="2020-10" db="EMBL/GenBank/DDBJ databases">
        <title>Pygocentrus nattereri (red-bellied piranha) genome, fPygNat1, primary haplotype.</title>
        <authorList>
            <person name="Myers G."/>
            <person name="Meyer A."/>
            <person name="Karagic N."/>
            <person name="Pippel M."/>
            <person name="Winkler S."/>
            <person name="Tracey A."/>
            <person name="Wood J."/>
            <person name="Formenti G."/>
            <person name="Howe K."/>
            <person name="Fedrigo O."/>
            <person name="Jarvis E.D."/>
        </authorList>
    </citation>
    <scope>NUCLEOTIDE SEQUENCE [LARGE SCALE GENOMIC DNA]</scope>
</reference>
<keyword evidence="4" id="KW-0732">Signal</keyword>
<evidence type="ECO:0000259" key="5">
    <source>
        <dbReference type="PROSITE" id="PS50835"/>
    </source>
</evidence>
<dbReference type="Pfam" id="PF07686">
    <property type="entry name" value="V-set"/>
    <property type="match status" value="1"/>
</dbReference>
<evidence type="ECO:0000313" key="6">
    <source>
        <dbReference type="Ensembl" id="ENSPNAP00000034516.2"/>
    </source>
</evidence>
<comment type="subcellular location">
    <subcellularLocation>
        <location evidence="1">Membrane</location>
    </subcellularLocation>
</comment>
<dbReference type="InterPro" id="IPR050504">
    <property type="entry name" value="IgSF_BTN/MOG"/>
</dbReference>
<dbReference type="SMART" id="SM00406">
    <property type="entry name" value="IGv"/>
    <property type="match status" value="1"/>
</dbReference>
<feature type="chain" id="PRO_5043343914" description="Ig-like domain-containing protein" evidence="4">
    <location>
        <begin position="21"/>
        <end position="148"/>
    </location>
</feature>
<dbReference type="OMA" id="ECTIPEV"/>
<feature type="signal peptide" evidence="4">
    <location>
        <begin position="1"/>
        <end position="20"/>
    </location>
</feature>
<dbReference type="PROSITE" id="PS50835">
    <property type="entry name" value="IG_LIKE"/>
    <property type="match status" value="1"/>
</dbReference>
<proteinExistence type="predicted"/>
<evidence type="ECO:0000256" key="3">
    <source>
        <dbReference type="ARBA" id="ARBA00023319"/>
    </source>
</evidence>
<dbReference type="GO" id="GO:0050852">
    <property type="term" value="P:T cell receptor signaling pathway"/>
    <property type="evidence" value="ECO:0007669"/>
    <property type="project" value="TreeGrafter"/>
</dbReference>
<dbReference type="GeneTree" id="ENSGT00940000175800"/>
<dbReference type="Proteomes" id="UP001501920">
    <property type="component" value="Chromosome 25"/>
</dbReference>
<evidence type="ECO:0000256" key="2">
    <source>
        <dbReference type="ARBA" id="ARBA00023136"/>
    </source>
</evidence>
<name>A0A3B4EH32_PYGNA</name>
<dbReference type="InterPro" id="IPR007110">
    <property type="entry name" value="Ig-like_dom"/>
</dbReference>
<organism evidence="6 7">
    <name type="scientific">Pygocentrus nattereri</name>
    <name type="common">Red-bellied piranha</name>
    <dbReference type="NCBI Taxonomy" id="42514"/>
    <lineage>
        <taxon>Eukaryota</taxon>
        <taxon>Metazoa</taxon>
        <taxon>Chordata</taxon>
        <taxon>Craniata</taxon>
        <taxon>Vertebrata</taxon>
        <taxon>Euteleostomi</taxon>
        <taxon>Actinopterygii</taxon>
        <taxon>Neopterygii</taxon>
        <taxon>Teleostei</taxon>
        <taxon>Ostariophysi</taxon>
        <taxon>Characiformes</taxon>
        <taxon>Characoidei</taxon>
        <taxon>Pygocentrus</taxon>
    </lineage>
</organism>
<dbReference type="InterPro" id="IPR036179">
    <property type="entry name" value="Ig-like_dom_sf"/>
</dbReference>
<keyword evidence="7" id="KW-1185">Reference proteome</keyword>
<evidence type="ECO:0000256" key="4">
    <source>
        <dbReference type="SAM" id="SignalP"/>
    </source>
</evidence>
<dbReference type="GO" id="GO:0001817">
    <property type="term" value="P:regulation of cytokine production"/>
    <property type="evidence" value="ECO:0007669"/>
    <property type="project" value="TreeGrafter"/>
</dbReference>
<dbReference type="SUPFAM" id="SSF48726">
    <property type="entry name" value="Immunoglobulin"/>
    <property type="match status" value="1"/>
</dbReference>
<reference evidence="6" key="3">
    <citation type="submission" date="2025-09" db="UniProtKB">
        <authorList>
            <consortium name="Ensembl"/>
        </authorList>
    </citation>
    <scope>IDENTIFICATION</scope>
</reference>
<dbReference type="GO" id="GO:0005102">
    <property type="term" value="F:signaling receptor binding"/>
    <property type="evidence" value="ECO:0007669"/>
    <property type="project" value="TreeGrafter"/>
</dbReference>
<dbReference type="InterPro" id="IPR013106">
    <property type="entry name" value="Ig_V-set"/>
</dbReference>
<evidence type="ECO:0000313" key="7">
    <source>
        <dbReference type="Proteomes" id="UP001501920"/>
    </source>
</evidence>
<keyword evidence="3" id="KW-0393">Immunoglobulin domain</keyword>
<dbReference type="GO" id="GO:0009897">
    <property type="term" value="C:external side of plasma membrane"/>
    <property type="evidence" value="ECO:0007669"/>
    <property type="project" value="TreeGrafter"/>
</dbReference>
<evidence type="ECO:0000256" key="1">
    <source>
        <dbReference type="ARBA" id="ARBA00004370"/>
    </source>
</evidence>
<protein>
    <recommendedName>
        <fullName evidence="5">Ig-like domain-containing protein</fullName>
    </recommendedName>
</protein>